<sequence length="360" mass="41015">MKCYGLASLMFVFHETPLHIRCLLVSGLSQLPLPDEFSPCNVFFDGRIFDGVAIPFEVRFGNSHTSRTLPLQDGLSNVYKRPGSTHITDIGSKPELSVCVASVPIAEDSRKRTGKEVGCAVGVSFRTGSMFNRVKLLDSTSIDNKAHRIAEIESIARVEIARLHEYCGTIFRHVKLHGIMKHRKYIKNTRRRNQKAQGQRRLTGPFDTSSNDVDHCQGDYNLMFTGVDNFNEAVTNQWDALIARLDEMLKWGLIEPDKLTTYFRLPDGMNRRSFGINIEEHAAKESYKRFLLRESLPGDAHRENYDVIEARLICQHFLPRGFYLYNLCECEPGLGTLREESPLPTEPGFQTKGCHYWLPE</sequence>
<organism evidence="1 2">
    <name type="scientific">Orbilia blumenaviensis</name>
    <dbReference type="NCBI Taxonomy" id="1796055"/>
    <lineage>
        <taxon>Eukaryota</taxon>
        <taxon>Fungi</taxon>
        <taxon>Dikarya</taxon>
        <taxon>Ascomycota</taxon>
        <taxon>Pezizomycotina</taxon>
        <taxon>Orbiliomycetes</taxon>
        <taxon>Orbiliales</taxon>
        <taxon>Orbiliaceae</taxon>
        <taxon>Orbilia</taxon>
    </lineage>
</organism>
<dbReference type="EMBL" id="JAVHNS010000009">
    <property type="protein sequence ID" value="KAK6343702.1"/>
    <property type="molecule type" value="Genomic_DNA"/>
</dbReference>
<proteinExistence type="predicted"/>
<comment type="caution">
    <text evidence="1">The sequence shown here is derived from an EMBL/GenBank/DDBJ whole genome shotgun (WGS) entry which is preliminary data.</text>
</comment>
<evidence type="ECO:0000313" key="1">
    <source>
        <dbReference type="EMBL" id="KAK6343702.1"/>
    </source>
</evidence>
<name>A0AAV9UNC5_9PEZI</name>
<reference evidence="1 2" key="1">
    <citation type="submission" date="2019-10" db="EMBL/GenBank/DDBJ databases">
        <authorList>
            <person name="Palmer J.M."/>
        </authorList>
    </citation>
    <scope>NUCLEOTIDE SEQUENCE [LARGE SCALE GENOMIC DNA]</scope>
    <source>
        <strain evidence="1 2">TWF730</strain>
    </source>
</reference>
<gene>
    <name evidence="1" type="ORF">TWF730_011292</name>
</gene>
<accession>A0AAV9UNC5</accession>
<keyword evidence="2" id="KW-1185">Reference proteome</keyword>
<dbReference type="AlphaFoldDB" id="A0AAV9UNC5"/>
<evidence type="ECO:0000313" key="2">
    <source>
        <dbReference type="Proteomes" id="UP001373714"/>
    </source>
</evidence>
<protein>
    <submittedName>
        <fullName evidence="1">Uncharacterized protein</fullName>
    </submittedName>
</protein>
<dbReference type="Proteomes" id="UP001373714">
    <property type="component" value="Unassembled WGS sequence"/>
</dbReference>